<dbReference type="EMBL" id="CAJOBP010001289">
    <property type="protein sequence ID" value="CAF4271549.1"/>
    <property type="molecule type" value="Genomic_DNA"/>
</dbReference>
<evidence type="ECO:0000313" key="6">
    <source>
        <dbReference type="Proteomes" id="UP000663825"/>
    </source>
</evidence>
<dbReference type="Proteomes" id="UP000663873">
    <property type="component" value="Unassembled WGS sequence"/>
</dbReference>
<dbReference type="Gene3D" id="1.25.40.10">
    <property type="entry name" value="Tetratricopeptide repeat domain"/>
    <property type="match status" value="1"/>
</dbReference>
<dbReference type="InterPro" id="IPR011990">
    <property type="entry name" value="TPR-like_helical_dom_sf"/>
</dbReference>
<dbReference type="Pfam" id="PF13176">
    <property type="entry name" value="TPR_7"/>
    <property type="match status" value="1"/>
</dbReference>
<keyword evidence="1" id="KW-0677">Repeat</keyword>
<comment type="caution">
    <text evidence="4">The sequence shown here is derived from an EMBL/GenBank/DDBJ whole genome shotgun (WGS) entry which is preliminary data.</text>
</comment>
<proteinExistence type="predicted"/>
<keyword evidence="7" id="KW-1185">Reference proteome</keyword>
<evidence type="ECO:0000313" key="4">
    <source>
        <dbReference type="EMBL" id="CAF3316167.1"/>
    </source>
</evidence>
<dbReference type="SUPFAM" id="SSF48452">
    <property type="entry name" value="TPR-like"/>
    <property type="match status" value="2"/>
</dbReference>
<reference evidence="4" key="1">
    <citation type="submission" date="2021-02" db="EMBL/GenBank/DDBJ databases">
        <authorList>
            <person name="Nowell W R."/>
        </authorList>
    </citation>
    <scope>NUCLEOTIDE SEQUENCE</scope>
</reference>
<dbReference type="SMART" id="SM00028">
    <property type="entry name" value="TPR"/>
    <property type="match status" value="4"/>
</dbReference>
<protein>
    <recommendedName>
        <fullName evidence="8">Kinesin light chain</fullName>
    </recommendedName>
</protein>
<dbReference type="PROSITE" id="PS50005">
    <property type="entry name" value="TPR"/>
    <property type="match status" value="2"/>
</dbReference>
<dbReference type="Pfam" id="PF13424">
    <property type="entry name" value="TPR_12"/>
    <property type="match status" value="2"/>
</dbReference>
<evidence type="ECO:0000313" key="5">
    <source>
        <dbReference type="EMBL" id="CAF4271549.1"/>
    </source>
</evidence>
<evidence type="ECO:0000256" key="3">
    <source>
        <dbReference type="PROSITE-ProRule" id="PRU00339"/>
    </source>
</evidence>
<evidence type="ECO:0000313" key="7">
    <source>
        <dbReference type="Proteomes" id="UP000663873"/>
    </source>
</evidence>
<evidence type="ECO:0000256" key="1">
    <source>
        <dbReference type="ARBA" id="ARBA00022737"/>
    </source>
</evidence>
<evidence type="ECO:0008006" key="8">
    <source>
        <dbReference type="Google" id="ProtNLM"/>
    </source>
</evidence>
<feature type="repeat" description="TPR" evidence="3">
    <location>
        <begin position="156"/>
        <end position="189"/>
    </location>
</feature>
<dbReference type="Proteomes" id="UP000663825">
    <property type="component" value="Unassembled WGS sequence"/>
</dbReference>
<dbReference type="AlphaFoldDB" id="A0A817TIE6"/>
<gene>
    <name evidence="4" type="ORF">TIS948_LOCUS19745</name>
    <name evidence="5" type="ORF">UJA718_LOCUS10809</name>
</gene>
<dbReference type="PANTHER" id="PTHR45641">
    <property type="entry name" value="TETRATRICOPEPTIDE REPEAT PROTEIN (AFU_ORTHOLOGUE AFUA_6G03870)"/>
    <property type="match status" value="1"/>
</dbReference>
<accession>A0A817TIE6</accession>
<dbReference type="PANTHER" id="PTHR45641:SF19">
    <property type="entry name" value="NEPHROCYSTIN-3"/>
    <property type="match status" value="1"/>
</dbReference>
<organism evidence="4 6">
    <name type="scientific">Rotaria socialis</name>
    <dbReference type="NCBI Taxonomy" id="392032"/>
    <lineage>
        <taxon>Eukaryota</taxon>
        <taxon>Metazoa</taxon>
        <taxon>Spiralia</taxon>
        <taxon>Gnathifera</taxon>
        <taxon>Rotifera</taxon>
        <taxon>Eurotatoria</taxon>
        <taxon>Bdelloidea</taxon>
        <taxon>Philodinida</taxon>
        <taxon>Philodinidae</taxon>
        <taxon>Rotaria</taxon>
    </lineage>
</organism>
<dbReference type="PROSITE" id="PS50293">
    <property type="entry name" value="TPR_REGION"/>
    <property type="match status" value="1"/>
</dbReference>
<dbReference type="InterPro" id="IPR019734">
    <property type="entry name" value="TPR_rpt"/>
</dbReference>
<feature type="repeat" description="TPR" evidence="3">
    <location>
        <begin position="198"/>
        <end position="231"/>
    </location>
</feature>
<keyword evidence="2 3" id="KW-0802">TPR repeat</keyword>
<dbReference type="EMBL" id="CAJNXB010003480">
    <property type="protein sequence ID" value="CAF3316167.1"/>
    <property type="molecule type" value="Genomic_DNA"/>
</dbReference>
<evidence type="ECO:0000256" key="2">
    <source>
        <dbReference type="ARBA" id="ARBA00022803"/>
    </source>
</evidence>
<name>A0A817TIE6_9BILA</name>
<sequence>MLGCIFRIENVYFDDEIDMGVVKLVLSSTQDDHDFKKLFDHLKREIGNETNFYSLAIILRKMGEFHHAEECLKQQLLHNNIYQDRGNFEQALIYHKYSLELKLILSSKDYVDIGNSYNSIGADYEKKGDLSLALRSYEKARVIWLKCYKDKHERMAMIYNNLGIIHRKMNMYSQALENHTKALDIRQAVLPDNHPDIASSYVNLAMVYMKMNDLDQALDHFQIALDIQQKSLSSNHKSLALTLYDIGSVYEIKTKISIGSRLLFESH</sequence>
<dbReference type="OrthoDB" id="19588at2759"/>